<sequence precursor="true">MKKYTIKIYFPTLLFLIIFLFSKSYAQTGPGGVGTNTANTFLQLWQKADAISPIPADGTPTPFVDASGHGHNSVGGVQATYHGGQANTFPIVRFDGSSMYYDDAYSYAAQTVFIVYKASFSSQNTGYLAQLWGDYTPSEAHVALDPRSGARTFSFDGGGSSTASYGINGTALTGLFDNTATSDPRWSYDDFQLLTVEFQNTQAMTNQRISTLAANASVANHRFGGDIAEVIVYNDVLNAAEQIIVQNYLSSKYDVALTQNDFYSHDATTAQPFFHEVAGVGKVTGSDVHLTSSSSLVEINAVSTINPNSYLFMGHDNASIGAYSLVNSPVGYERIERTWRIETTGTVGTVTFRIDASQLPGGSACQLNILTDGDNNFASGATITPLTQSGSFYEGTINLASNPNAYFTVAQTTGTAITLTADSNTNSGEVDLTWTNPALVDFQEYRVYGGLSNNPTNLLATITDQATLTHTLTGLTNCSLYYFRLVPVTIGDVESPCEGTDTARPTDGVAPVAMNLIAATAVAFPSPNGQVTLTFDASGDPNISQIRVYRYASTDTRPATPSVTFTSGIDETTTQLNVAGLYDASASPAISTCYEITQVNECGEESPFSNQECATITVQPEICNNGADDDGDGNIDCGDPDCAGVDDCPGCIFQITDPGEFQLFQYKVIPVEGDDIGYQTPIFGDVDNDGETEIIVLGDDGIISVINPRNDGLPDIEHVQTGLRTPDNNTSLLTMANVDGDDYIEFFYATNSTNSPIVCYQYNYTIPAFELQWASDDPAINPIAARRVSNTDRANTNLADFNQDGIPEVYTGGTIFNAVTGKWLGYVGAGNPDGDPRGIGSSAIFQVSNAADVLTAADCGGDTDCDGLELLAGNTIYSVNIATNTLTVQRTAPVPLGVDGYIDGVMSVADMDNDDDIDAVVSGYGRVYVWDIQDTNLTTTMLSNVFDLRAYTSGNTINGVEGIGGTNPYSGVATINDFDKDGKNEFGLTKANGVVMFNDVDTANIAANGGNLQPMWTLPTTDDSGTTGLSSFDFLGTGFANLVYRDQTKVRIFQGASGTVYFDSDIAGFPVCASGTGMELPTIGDVNNDGQTEIVAACNGRVIVYQSSNIPWLPSRDVWNQVNYNITNINGDLTVPASISPQNFEIDAPPLNNYMAQRPLSNSTTPFIPSADIVAVIDTVGGAIDLGNCPAEVTFTINMENQGDADVTIQYPITFYNGDPEGTSWSVLSTFTIDDGLESEEQKEYTYSFPLTNDPAQVYVVLNDAGISTTGSPIVLPNTSVAECEYDNNFLGPYTISNCFDPLPIQLIYFDGEDEGNKVRLNWATASERDNAYFEIQRSFDGQNFVTIDVIQGQKSSIQTLEYQTYDYENWTGVMYYRLKQVDTDGTPTLSNTIVFRRNNNLDINIYPNPISSGQDLNIEGLNGEWNAVLYDMAGREIQNSNINFEKQTYQTPFPNLKKGMYIIQLHSLENTEEGKIIRKIIVE</sequence>
<dbReference type="STRING" id="880071.Fleli_1748"/>
<gene>
    <name evidence="4" type="ordered locus">Fleli_1748</name>
</gene>
<dbReference type="Gene3D" id="2.60.40.10">
    <property type="entry name" value="Immunoglobulins"/>
    <property type="match status" value="2"/>
</dbReference>
<dbReference type="HOGENOM" id="CLU_249482_0_0_10"/>
<feature type="domain" description="DUF8202" evidence="3">
    <location>
        <begin position="245"/>
        <end position="392"/>
    </location>
</feature>
<accession>I4AJL2</accession>
<dbReference type="RefSeq" id="WP_014797602.1">
    <property type="nucleotide sequence ID" value="NC_018018.1"/>
</dbReference>
<evidence type="ECO:0000313" key="5">
    <source>
        <dbReference type="Proteomes" id="UP000006054"/>
    </source>
</evidence>
<protein>
    <submittedName>
        <fullName evidence="4">Uncharacterized protein</fullName>
    </submittedName>
</protein>
<evidence type="ECO:0000313" key="4">
    <source>
        <dbReference type="EMBL" id="AFM04147.1"/>
    </source>
</evidence>
<name>I4AJL2_BERLS</name>
<keyword evidence="5" id="KW-1185">Reference proteome</keyword>
<dbReference type="NCBIfam" id="TIGR04183">
    <property type="entry name" value="Por_Secre_tail"/>
    <property type="match status" value="1"/>
</dbReference>
<dbReference type="InterPro" id="IPR026444">
    <property type="entry name" value="Secre_tail"/>
</dbReference>
<dbReference type="OrthoDB" id="9805017at2"/>
<feature type="domain" description="Secretion system C-terminal sorting" evidence="2">
    <location>
        <begin position="1406"/>
        <end position="1478"/>
    </location>
</feature>
<proteinExistence type="predicted"/>
<evidence type="ECO:0000259" key="3">
    <source>
        <dbReference type="Pfam" id="PF26628"/>
    </source>
</evidence>
<organism evidence="4 5">
    <name type="scientific">Bernardetia litoralis (strain ATCC 23117 / DSM 6794 / NBRC 15988 / NCIMB 1366 / Fx l1 / Sio-4)</name>
    <name type="common">Flexibacter litoralis</name>
    <dbReference type="NCBI Taxonomy" id="880071"/>
    <lineage>
        <taxon>Bacteria</taxon>
        <taxon>Pseudomonadati</taxon>
        <taxon>Bacteroidota</taxon>
        <taxon>Cytophagia</taxon>
        <taxon>Cytophagales</taxon>
        <taxon>Bernardetiaceae</taxon>
        <taxon>Bernardetia</taxon>
    </lineage>
</organism>
<dbReference type="SUPFAM" id="SSF49265">
    <property type="entry name" value="Fibronectin type III"/>
    <property type="match status" value="1"/>
</dbReference>
<dbReference type="eggNOG" id="COG2911">
    <property type="taxonomic scope" value="Bacteria"/>
</dbReference>
<dbReference type="Proteomes" id="UP000006054">
    <property type="component" value="Chromosome"/>
</dbReference>
<dbReference type="Pfam" id="PF26628">
    <property type="entry name" value="DUF8202"/>
    <property type="match status" value="1"/>
</dbReference>
<dbReference type="KEGG" id="fli:Fleli_1748"/>
<dbReference type="InterPro" id="IPR058515">
    <property type="entry name" value="DUF8202"/>
</dbReference>
<feature type="signal peptide" evidence="1">
    <location>
        <begin position="1"/>
        <end position="26"/>
    </location>
</feature>
<dbReference type="InterPro" id="IPR013783">
    <property type="entry name" value="Ig-like_fold"/>
</dbReference>
<dbReference type="eggNOG" id="COG4932">
    <property type="taxonomic scope" value="Bacteria"/>
</dbReference>
<reference evidence="5" key="1">
    <citation type="submission" date="2012-06" db="EMBL/GenBank/DDBJ databases">
        <title>The complete genome of Flexibacter litoralis DSM 6794.</title>
        <authorList>
            <person name="Lucas S."/>
            <person name="Copeland A."/>
            <person name="Lapidus A."/>
            <person name="Glavina del Rio T."/>
            <person name="Dalin E."/>
            <person name="Tice H."/>
            <person name="Bruce D."/>
            <person name="Goodwin L."/>
            <person name="Pitluck S."/>
            <person name="Peters L."/>
            <person name="Ovchinnikova G."/>
            <person name="Lu M."/>
            <person name="Kyrpides N."/>
            <person name="Mavromatis K."/>
            <person name="Ivanova N."/>
            <person name="Brettin T."/>
            <person name="Detter J.C."/>
            <person name="Han C."/>
            <person name="Larimer F."/>
            <person name="Land M."/>
            <person name="Hauser L."/>
            <person name="Markowitz V."/>
            <person name="Cheng J.-F."/>
            <person name="Hugenholtz P."/>
            <person name="Woyke T."/>
            <person name="Wu D."/>
            <person name="Spring S."/>
            <person name="Lang E."/>
            <person name="Kopitz M."/>
            <person name="Brambilla E."/>
            <person name="Klenk H.-P."/>
            <person name="Eisen J.A."/>
        </authorList>
    </citation>
    <scope>NUCLEOTIDE SEQUENCE [LARGE SCALE GENOMIC DNA]</scope>
    <source>
        <strain evidence="5">ATCC 23117 / DSM 6794 / NBRC 15988 / NCIMB 1366 / Sio-4</strain>
    </source>
</reference>
<dbReference type="InterPro" id="IPR028994">
    <property type="entry name" value="Integrin_alpha_N"/>
</dbReference>
<dbReference type="EMBL" id="CP003345">
    <property type="protein sequence ID" value="AFM04147.1"/>
    <property type="molecule type" value="Genomic_DNA"/>
</dbReference>
<feature type="chain" id="PRO_5003685940" evidence="1">
    <location>
        <begin position="27"/>
        <end position="1484"/>
    </location>
</feature>
<dbReference type="InterPro" id="IPR036116">
    <property type="entry name" value="FN3_sf"/>
</dbReference>
<dbReference type="Pfam" id="PF18962">
    <property type="entry name" value="Por_Secre_tail"/>
    <property type="match status" value="1"/>
</dbReference>
<dbReference type="eggNOG" id="COG3391">
    <property type="taxonomic scope" value="Bacteria"/>
</dbReference>
<evidence type="ECO:0000259" key="2">
    <source>
        <dbReference type="Pfam" id="PF18962"/>
    </source>
</evidence>
<dbReference type="SUPFAM" id="SSF69318">
    <property type="entry name" value="Integrin alpha N-terminal domain"/>
    <property type="match status" value="1"/>
</dbReference>
<evidence type="ECO:0000256" key="1">
    <source>
        <dbReference type="SAM" id="SignalP"/>
    </source>
</evidence>
<keyword evidence="1" id="KW-0732">Signal</keyword>